<name>A0A8X6IVP0_NEPPI</name>
<dbReference type="Pfam" id="PF22589">
    <property type="entry name" value="SPMIP1"/>
    <property type="match status" value="1"/>
</dbReference>
<dbReference type="PANTHER" id="PTHR35826">
    <property type="entry name" value="PROTEIN ATP6V1FNB-LIKE"/>
    <property type="match status" value="1"/>
</dbReference>
<protein>
    <recommendedName>
        <fullName evidence="2">Sperm microtubule inner protein 1 C-terminal domain-containing protein</fullName>
    </recommendedName>
</protein>
<feature type="compositionally biased region" description="Polar residues" evidence="1">
    <location>
        <begin position="49"/>
        <end position="60"/>
    </location>
</feature>
<dbReference type="AlphaFoldDB" id="A0A8X6IVP0"/>
<organism evidence="3 4">
    <name type="scientific">Nephila pilipes</name>
    <name type="common">Giant wood spider</name>
    <name type="synonym">Nephila maculata</name>
    <dbReference type="NCBI Taxonomy" id="299642"/>
    <lineage>
        <taxon>Eukaryota</taxon>
        <taxon>Metazoa</taxon>
        <taxon>Ecdysozoa</taxon>
        <taxon>Arthropoda</taxon>
        <taxon>Chelicerata</taxon>
        <taxon>Arachnida</taxon>
        <taxon>Araneae</taxon>
        <taxon>Araneomorphae</taxon>
        <taxon>Entelegynae</taxon>
        <taxon>Araneoidea</taxon>
        <taxon>Nephilidae</taxon>
        <taxon>Nephila</taxon>
    </lineage>
</organism>
<dbReference type="OrthoDB" id="410807at2759"/>
<sequence>MVRLLFMLVARRSSLNFKVYIFPIISDDWESDEDSCQNESSPEELNIPEVNSKNLSSSMRVQYDPTPESLKEKKLILKNGKSKKKLCRTCTKKVSEEETVLKDDHLDNHSQKVKFQDLYEKSNGPHRKDSKSDDVKLSSKSNSKEVNKKNIEEQIKEDSENIKLLMKSMKPVPAFVRKHIYKDISHNGNGRMKYLNMRYRVPPEDRWYHPVTSSMEYGWTWGYPPEIKCPEFGRKMVVFQSFFRVKGIELKP</sequence>
<keyword evidence="4" id="KW-1185">Reference proteome</keyword>
<feature type="region of interest" description="Disordered" evidence="1">
    <location>
        <begin position="117"/>
        <end position="147"/>
    </location>
</feature>
<evidence type="ECO:0000259" key="2">
    <source>
        <dbReference type="Pfam" id="PF22589"/>
    </source>
</evidence>
<proteinExistence type="predicted"/>
<accession>A0A8X6IVP0</accession>
<comment type="caution">
    <text evidence="3">The sequence shown here is derived from an EMBL/GenBank/DDBJ whole genome shotgun (WGS) entry which is preliminary data.</text>
</comment>
<dbReference type="Proteomes" id="UP000887013">
    <property type="component" value="Unassembled WGS sequence"/>
</dbReference>
<dbReference type="EMBL" id="BMAW01093678">
    <property type="protein sequence ID" value="GFS61570.1"/>
    <property type="molecule type" value="Genomic_DNA"/>
</dbReference>
<evidence type="ECO:0000313" key="3">
    <source>
        <dbReference type="EMBL" id="GFS61570.1"/>
    </source>
</evidence>
<dbReference type="InterPro" id="IPR054323">
    <property type="entry name" value="SPMIP1_C"/>
</dbReference>
<feature type="domain" description="Sperm microtubule inner protein 1 C-terminal" evidence="2">
    <location>
        <begin position="139"/>
        <end position="250"/>
    </location>
</feature>
<reference evidence="3" key="1">
    <citation type="submission" date="2020-08" db="EMBL/GenBank/DDBJ databases">
        <title>Multicomponent nature underlies the extraordinary mechanical properties of spider dragline silk.</title>
        <authorList>
            <person name="Kono N."/>
            <person name="Nakamura H."/>
            <person name="Mori M."/>
            <person name="Yoshida Y."/>
            <person name="Ohtoshi R."/>
            <person name="Malay A.D."/>
            <person name="Moran D.A.P."/>
            <person name="Tomita M."/>
            <person name="Numata K."/>
            <person name="Arakawa K."/>
        </authorList>
    </citation>
    <scope>NUCLEOTIDE SEQUENCE</scope>
</reference>
<evidence type="ECO:0000256" key="1">
    <source>
        <dbReference type="SAM" id="MobiDB-lite"/>
    </source>
</evidence>
<feature type="compositionally biased region" description="Basic and acidic residues" evidence="1">
    <location>
        <begin position="126"/>
        <end position="147"/>
    </location>
</feature>
<evidence type="ECO:0000313" key="4">
    <source>
        <dbReference type="Proteomes" id="UP000887013"/>
    </source>
</evidence>
<gene>
    <name evidence="3" type="primary">NCL1_11135</name>
    <name evidence="3" type="ORF">NPIL_229271</name>
</gene>
<feature type="region of interest" description="Disordered" evidence="1">
    <location>
        <begin position="33"/>
        <end position="64"/>
    </location>
</feature>
<dbReference type="PANTHER" id="PTHR35826:SF1">
    <property type="entry name" value="PROTEIN ATP6V1FNB-LIKE"/>
    <property type="match status" value="1"/>
</dbReference>